<dbReference type="Gene3D" id="1.10.510.10">
    <property type="entry name" value="Transferase(Phosphotransferase) domain 1"/>
    <property type="match status" value="1"/>
</dbReference>
<feature type="domain" description="Protein kinase" evidence="1">
    <location>
        <begin position="1"/>
        <end position="280"/>
    </location>
</feature>
<comment type="caution">
    <text evidence="2">The sequence shown here is derived from an EMBL/GenBank/DDBJ whole genome shotgun (WGS) entry which is preliminary data.</text>
</comment>
<dbReference type="InterPro" id="IPR011009">
    <property type="entry name" value="Kinase-like_dom_sf"/>
</dbReference>
<dbReference type="OrthoDB" id="5979581at2759"/>
<evidence type="ECO:0000313" key="3">
    <source>
        <dbReference type="Proteomes" id="UP001150904"/>
    </source>
</evidence>
<dbReference type="InterPro" id="IPR000719">
    <property type="entry name" value="Prot_kinase_dom"/>
</dbReference>
<proteinExistence type="predicted"/>
<dbReference type="GeneID" id="83181940"/>
<dbReference type="RefSeq" id="XP_058306888.1">
    <property type="nucleotide sequence ID" value="XM_058454639.1"/>
</dbReference>
<dbReference type="AlphaFoldDB" id="A0A9W9MDI0"/>
<dbReference type="GO" id="GO:0005634">
    <property type="term" value="C:nucleus"/>
    <property type="evidence" value="ECO:0007669"/>
    <property type="project" value="TreeGrafter"/>
</dbReference>
<accession>A0A9W9MDI0</accession>
<dbReference type="Pfam" id="PF00069">
    <property type="entry name" value="Pkinase"/>
    <property type="match status" value="1"/>
</dbReference>
<sequence>MSLPEAKDASYNRLFQLDVARALAAQLVLAVEYVHSKGFVHGDLHHGNVLLRLPFDLSKLSVEELYKKYGEPEYEAIRRFDGQPLPPNFPSRAVLPIWLGEASDKLKLQEAKILLSDFGEAFSPAKQQIFESHTPLVGRPPEARFEPHKPLSFPSDIWSLGCSLWTILGQNTLFDGIFATEDSITCEQVDALGVLPPEWWFKWEGRHGRFTEDGKPINRNPYRSWEDRFEQDMQEPRQRKGMPLIEPAEMDAILKMLKSMLKFKPEKRSTAKQILQCEWMVKWALPEYEKIRKT</sequence>
<dbReference type="EMBL" id="JAPQKR010000014">
    <property type="protein sequence ID" value="KAJ5198460.1"/>
    <property type="molecule type" value="Genomic_DNA"/>
</dbReference>
<evidence type="ECO:0000313" key="2">
    <source>
        <dbReference type="EMBL" id="KAJ5198460.1"/>
    </source>
</evidence>
<keyword evidence="3" id="KW-1185">Reference proteome</keyword>
<name>A0A9W9MDI0_9EURO</name>
<protein>
    <recommendedName>
        <fullName evidence="1">Protein kinase domain-containing protein</fullName>
    </recommendedName>
</protein>
<dbReference type="SUPFAM" id="SSF56112">
    <property type="entry name" value="Protein kinase-like (PK-like)"/>
    <property type="match status" value="1"/>
</dbReference>
<organism evidence="2 3">
    <name type="scientific">Penicillium cinerascens</name>
    <dbReference type="NCBI Taxonomy" id="70096"/>
    <lineage>
        <taxon>Eukaryota</taxon>
        <taxon>Fungi</taxon>
        <taxon>Dikarya</taxon>
        <taxon>Ascomycota</taxon>
        <taxon>Pezizomycotina</taxon>
        <taxon>Eurotiomycetes</taxon>
        <taxon>Eurotiomycetidae</taxon>
        <taxon>Eurotiales</taxon>
        <taxon>Aspergillaceae</taxon>
        <taxon>Penicillium</taxon>
    </lineage>
</organism>
<dbReference type="Proteomes" id="UP001150904">
    <property type="component" value="Unassembled WGS sequence"/>
</dbReference>
<gene>
    <name evidence="2" type="ORF">N7498_007577</name>
</gene>
<reference evidence="2" key="1">
    <citation type="submission" date="2022-12" db="EMBL/GenBank/DDBJ databases">
        <authorList>
            <person name="Petersen C."/>
        </authorList>
    </citation>
    <scope>NUCLEOTIDE SEQUENCE</scope>
    <source>
        <strain evidence="2">IBT 15544</strain>
    </source>
</reference>
<dbReference type="GO" id="GO:0004674">
    <property type="term" value="F:protein serine/threonine kinase activity"/>
    <property type="evidence" value="ECO:0007669"/>
    <property type="project" value="TreeGrafter"/>
</dbReference>
<dbReference type="GO" id="GO:0044773">
    <property type="term" value="P:mitotic DNA damage checkpoint signaling"/>
    <property type="evidence" value="ECO:0007669"/>
    <property type="project" value="TreeGrafter"/>
</dbReference>
<dbReference type="PROSITE" id="PS50011">
    <property type="entry name" value="PROTEIN_KINASE_DOM"/>
    <property type="match status" value="1"/>
</dbReference>
<dbReference type="GO" id="GO:0005524">
    <property type="term" value="F:ATP binding"/>
    <property type="evidence" value="ECO:0007669"/>
    <property type="project" value="InterPro"/>
</dbReference>
<dbReference type="PANTHER" id="PTHR44167">
    <property type="entry name" value="OVARIAN-SPECIFIC SERINE/THREONINE-PROTEIN KINASE LOK-RELATED"/>
    <property type="match status" value="1"/>
</dbReference>
<evidence type="ECO:0000259" key="1">
    <source>
        <dbReference type="PROSITE" id="PS50011"/>
    </source>
</evidence>
<reference evidence="2" key="2">
    <citation type="journal article" date="2023" name="IMA Fungus">
        <title>Comparative genomic study of the Penicillium genus elucidates a diverse pangenome and 15 lateral gene transfer events.</title>
        <authorList>
            <person name="Petersen C."/>
            <person name="Sorensen T."/>
            <person name="Nielsen M.R."/>
            <person name="Sondergaard T.E."/>
            <person name="Sorensen J.L."/>
            <person name="Fitzpatrick D.A."/>
            <person name="Frisvad J.C."/>
            <person name="Nielsen K.L."/>
        </authorList>
    </citation>
    <scope>NUCLEOTIDE SEQUENCE</scope>
    <source>
        <strain evidence="2">IBT 15544</strain>
    </source>
</reference>
<dbReference type="SMART" id="SM00220">
    <property type="entry name" value="S_TKc"/>
    <property type="match status" value="1"/>
</dbReference>
<dbReference type="PANTHER" id="PTHR44167:SF24">
    <property type="entry name" value="SERINE_THREONINE-PROTEIN KINASE CHK2"/>
    <property type="match status" value="1"/>
</dbReference>